<gene>
    <name evidence="1" type="ORF">DM48_7492</name>
</gene>
<organism evidence="1 2">
    <name type="scientific">Burkholderia gladioli</name>
    <name type="common">Pseudomonas marginata</name>
    <name type="synonym">Phytomonas marginata</name>
    <dbReference type="NCBI Taxonomy" id="28095"/>
    <lineage>
        <taxon>Bacteria</taxon>
        <taxon>Pseudomonadati</taxon>
        <taxon>Pseudomonadota</taxon>
        <taxon>Betaproteobacteria</taxon>
        <taxon>Burkholderiales</taxon>
        <taxon>Burkholderiaceae</taxon>
        <taxon>Burkholderia</taxon>
    </lineage>
</organism>
<protein>
    <submittedName>
        <fullName evidence="1">Transposase family protein</fullName>
    </submittedName>
</protein>
<dbReference type="Proteomes" id="UP000029590">
    <property type="component" value="Unassembled WGS sequence"/>
</dbReference>
<comment type="caution">
    <text evidence="1">The sequence shown here is derived from an EMBL/GenBank/DDBJ whole genome shotgun (WGS) entry which is preliminary data.</text>
</comment>
<dbReference type="EMBL" id="JPGG01000017">
    <property type="protein sequence ID" value="KGC11074.1"/>
    <property type="molecule type" value="Genomic_DNA"/>
</dbReference>
<dbReference type="AlphaFoldDB" id="A0AAW3EV12"/>
<reference evidence="1 2" key="1">
    <citation type="submission" date="2014-04" db="EMBL/GenBank/DDBJ databases">
        <authorList>
            <person name="Bishop-Lilly K.A."/>
            <person name="Broomall S.M."/>
            <person name="Chain P.S."/>
            <person name="Chertkov O."/>
            <person name="Coyne S.R."/>
            <person name="Daligault H.E."/>
            <person name="Davenport K.W."/>
            <person name="Erkkila T."/>
            <person name="Frey K.G."/>
            <person name="Gibbons H.S."/>
            <person name="Gu W."/>
            <person name="Jaissle J."/>
            <person name="Johnson S.L."/>
            <person name="Koroleva G.I."/>
            <person name="Ladner J.T."/>
            <person name="Lo C.-C."/>
            <person name="Minogue T.D."/>
            <person name="Munk C."/>
            <person name="Palacios G.F."/>
            <person name="Redden C.L."/>
            <person name="Rosenzweig C.N."/>
            <person name="Scholz M.B."/>
            <person name="Teshima H."/>
            <person name="Xu Y."/>
        </authorList>
    </citation>
    <scope>NUCLEOTIDE SEQUENCE [LARGE SCALE GENOMIC DNA]</scope>
    <source>
        <strain evidence="2">gladioli</strain>
    </source>
</reference>
<evidence type="ECO:0000313" key="2">
    <source>
        <dbReference type="Proteomes" id="UP000029590"/>
    </source>
</evidence>
<name>A0AAW3EV12_BURGA</name>
<sequence>MTHSEALVLAVSLELAAAKWKVALHDGCRDSPAVHTVAEPQAASRLHAVLTLIGQQREKWALPTDARVVVSYWARGIECHVVDPASIPFERHKRREKTDRLDAIKLVISLRAWLRGERDLMQVIRVPSAQDEASRHLMRDRGRLQEEVLQHRDRMRKLLTCASFMSTTIILMMIDPTRRPTAREPAFYSRSRSL</sequence>
<evidence type="ECO:0000313" key="1">
    <source>
        <dbReference type="EMBL" id="KGC11074.1"/>
    </source>
</evidence>
<accession>A0AAW3EV12</accession>
<proteinExistence type="predicted"/>